<dbReference type="Proteomes" id="UP001501319">
    <property type="component" value="Unassembled WGS sequence"/>
</dbReference>
<dbReference type="RefSeq" id="WP_344111177.1">
    <property type="nucleotide sequence ID" value="NZ_BAAANE010000004.1"/>
</dbReference>
<gene>
    <name evidence="8" type="primary">trxA_2</name>
    <name evidence="8" type="ORF">GCM10009744_23990</name>
</gene>
<evidence type="ECO:0000256" key="3">
    <source>
        <dbReference type="ARBA" id="ARBA00022982"/>
    </source>
</evidence>
<dbReference type="InterPro" id="IPR017937">
    <property type="entry name" value="Thioredoxin_CS"/>
</dbReference>
<proteinExistence type="inferred from homology"/>
<keyword evidence="2" id="KW-0813">Transport</keyword>
<keyword evidence="3" id="KW-0249">Electron transport</keyword>
<dbReference type="PANTHER" id="PTHR45663:SF11">
    <property type="entry name" value="GEO12009P1"/>
    <property type="match status" value="1"/>
</dbReference>
<evidence type="ECO:0000259" key="7">
    <source>
        <dbReference type="PROSITE" id="PS51352"/>
    </source>
</evidence>
<dbReference type="InterPro" id="IPR013766">
    <property type="entry name" value="Thioredoxin_domain"/>
</dbReference>
<dbReference type="PROSITE" id="PS51352">
    <property type="entry name" value="THIOREDOXIN_2"/>
    <property type="match status" value="1"/>
</dbReference>
<dbReference type="Pfam" id="PF00085">
    <property type="entry name" value="Thioredoxin"/>
    <property type="match status" value="1"/>
</dbReference>
<dbReference type="Gene3D" id="2.30.30.380">
    <property type="entry name" value="Zn-finger domain of Sec23/24"/>
    <property type="match status" value="1"/>
</dbReference>
<keyword evidence="5" id="KW-0676">Redox-active center</keyword>
<evidence type="ECO:0000313" key="9">
    <source>
        <dbReference type="Proteomes" id="UP001501319"/>
    </source>
</evidence>
<dbReference type="PROSITE" id="PS00194">
    <property type="entry name" value="THIOREDOXIN_1"/>
    <property type="match status" value="1"/>
</dbReference>
<evidence type="ECO:0000256" key="6">
    <source>
        <dbReference type="NCBIfam" id="TIGR01068"/>
    </source>
</evidence>
<sequence length="146" mass="15943">MSAKIVTCPNCQHRNRVPASAQGSPRCGNCHKPLPWIVDAGDDDFAEVVEQATIPVLVDLWAPWCGPCRMVSPVLEQLATEKAGEVKLVKVNADEAPQLSQRFEVRSIPTLMVFRNGQVVEKQIGAAPAQVLRPWLEGALHKEPAS</sequence>
<evidence type="ECO:0000256" key="4">
    <source>
        <dbReference type="ARBA" id="ARBA00023157"/>
    </source>
</evidence>
<dbReference type="NCBIfam" id="TIGR01068">
    <property type="entry name" value="thioredoxin"/>
    <property type="match status" value="1"/>
</dbReference>
<reference evidence="8 9" key="1">
    <citation type="journal article" date="2019" name="Int. J. Syst. Evol. Microbiol.">
        <title>The Global Catalogue of Microorganisms (GCM) 10K type strain sequencing project: providing services to taxonomists for standard genome sequencing and annotation.</title>
        <authorList>
            <consortium name="The Broad Institute Genomics Platform"/>
            <consortium name="The Broad Institute Genome Sequencing Center for Infectious Disease"/>
            <person name="Wu L."/>
            <person name="Ma J."/>
        </authorList>
    </citation>
    <scope>NUCLEOTIDE SEQUENCE [LARGE SCALE GENOMIC DNA]</scope>
    <source>
        <strain evidence="8 9">JCM 14306</strain>
    </source>
</reference>
<dbReference type="PRINTS" id="PR00421">
    <property type="entry name" value="THIOREDOXIN"/>
</dbReference>
<evidence type="ECO:0000256" key="2">
    <source>
        <dbReference type="ARBA" id="ARBA00022448"/>
    </source>
</evidence>
<evidence type="ECO:0000313" key="8">
    <source>
        <dbReference type="EMBL" id="GAA1634480.1"/>
    </source>
</evidence>
<dbReference type="Gene3D" id="3.40.30.10">
    <property type="entry name" value="Glutaredoxin"/>
    <property type="match status" value="1"/>
</dbReference>
<comment type="similarity">
    <text evidence="1">Belongs to the thioredoxin family.</text>
</comment>
<dbReference type="EMBL" id="BAAANE010000004">
    <property type="protein sequence ID" value="GAA1634480.1"/>
    <property type="molecule type" value="Genomic_DNA"/>
</dbReference>
<organism evidence="8 9">
    <name type="scientific">Kribbella alba</name>
    <dbReference type="NCBI Taxonomy" id="190197"/>
    <lineage>
        <taxon>Bacteria</taxon>
        <taxon>Bacillati</taxon>
        <taxon>Actinomycetota</taxon>
        <taxon>Actinomycetes</taxon>
        <taxon>Propionibacteriales</taxon>
        <taxon>Kribbellaceae</taxon>
        <taxon>Kribbella</taxon>
    </lineage>
</organism>
<dbReference type="InterPro" id="IPR005746">
    <property type="entry name" value="Thioredoxin"/>
</dbReference>
<dbReference type="NCBIfam" id="NF008229">
    <property type="entry name" value="PRK10996.1"/>
    <property type="match status" value="1"/>
</dbReference>
<comment type="caution">
    <text evidence="8">The sequence shown here is derived from an EMBL/GenBank/DDBJ whole genome shotgun (WGS) entry which is preliminary data.</text>
</comment>
<dbReference type="CDD" id="cd02947">
    <property type="entry name" value="TRX_family"/>
    <property type="match status" value="1"/>
</dbReference>
<evidence type="ECO:0000256" key="5">
    <source>
        <dbReference type="ARBA" id="ARBA00023284"/>
    </source>
</evidence>
<dbReference type="PANTHER" id="PTHR45663">
    <property type="entry name" value="GEO12009P1"/>
    <property type="match status" value="1"/>
</dbReference>
<evidence type="ECO:0000256" key="1">
    <source>
        <dbReference type="ARBA" id="ARBA00008987"/>
    </source>
</evidence>
<name>A0ABN2F7Z9_9ACTN</name>
<accession>A0ABN2F7Z9</accession>
<protein>
    <recommendedName>
        <fullName evidence="6">Thioredoxin</fullName>
    </recommendedName>
</protein>
<dbReference type="InterPro" id="IPR036249">
    <property type="entry name" value="Thioredoxin-like_sf"/>
</dbReference>
<dbReference type="SUPFAM" id="SSF52833">
    <property type="entry name" value="Thioredoxin-like"/>
    <property type="match status" value="1"/>
</dbReference>
<keyword evidence="9" id="KW-1185">Reference proteome</keyword>
<feature type="domain" description="Thioredoxin" evidence="7">
    <location>
        <begin position="13"/>
        <end position="141"/>
    </location>
</feature>
<keyword evidence="4" id="KW-1015">Disulfide bond</keyword>